<keyword evidence="1" id="KW-0285">Flavoprotein</keyword>
<dbReference type="PANTHER" id="PTHR43278:SF4">
    <property type="entry name" value="NAD(P)H-DEPENDENT FMN-CONTAINING OXIDOREDUCTASE YWQN-RELATED"/>
    <property type="match status" value="1"/>
</dbReference>
<evidence type="ECO:0000256" key="1">
    <source>
        <dbReference type="ARBA" id="ARBA00022630"/>
    </source>
</evidence>
<evidence type="ECO:0000313" key="5">
    <source>
        <dbReference type="Proteomes" id="UP000543642"/>
    </source>
</evidence>
<name>A0A7W8H9I0_9FIRM</name>
<feature type="domain" description="NADPH-dependent FMN reductase-like" evidence="3">
    <location>
        <begin position="1"/>
        <end position="147"/>
    </location>
</feature>
<protein>
    <submittedName>
        <fullName evidence="4">Multimeric flavodoxin WrbA</fullName>
    </submittedName>
</protein>
<dbReference type="PANTHER" id="PTHR43278">
    <property type="entry name" value="NAD(P)H-DEPENDENT FMN-CONTAINING OXIDOREDUCTASE YWQN-RELATED"/>
    <property type="match status" value="1"/>
</dbReference>
<evidence type="ECO:0000313" key="4">
    <source>
        <dbReference type="EMBL" id="MBB5263943.1"/>
    </source>
</evidence>
<keyword evidence="5" id="KW-1185">Reference proteome</keyword>
<accession>A0A7W8H9I0</accession>
<evidence type="ECO:0000256" key="2">
    <source>
        <dbReference type="ARBA" id="ARBA00022643"/>
    </source>
</evidence>
<comment type="caution">
    <text evidence="4">The sequence shown here is derived from an EMBL/GenBank/DDBJ whole genome shotgun (WGS) entry which is preliminary data.</text>
</comment>
<dbReference type="InterPro" id="IPR051796">
    <property type="entry name" value="ISF_SsuE-like"/>
</dbReference>
<proteinExistence type="predicted"/>
<reference evidence="4 5" key="1">
    <citation type="submission" date="2020-08" db="EMBL/GenBank/DDBJ databases">
        <title>Genomic Encyclopedia of Type Strains, Phase IV (KMG-IV): sequencing the most valuable type-strain genomes for metagenomic binning, comparative biology and taxonomic classification.</title>
        <authorList>
            <person name="Goeker M."/>
        </authorList>
    </citation>
    <scope>NUCLEOTIDE SEQUENCE [LARGE SCALE GENOMIC DNA]</scope>
    <source>
        <strain evidence="4 5">DSM 106146</strain>
    </source>
</reference>
<organism evidence="4 5">
    <name type="scientific">Catenibacillus scindens</name>
    <dbReference type="NCBI Taxonomy" id="673271"/>
    <lineage>
        <taxon>Bacteria</taxon>
        <taxon>Bacillati</taxon>
        <taxon>Bacillota</taxon>
        <taxon>Clostridia</taxon>
        <taxon>Lachnospirales</taxon>
        <taxon>Lachnospiraceae</taxon>
        <taxon>Catenibacillus</taxon>
    </lineage>
</organism>
<sequence>MKVLGISFGRKGRCSDILTKEALFEAKRCGADVEFINVIDLNIGHCTACDACSKAKERGMQIKCFKKDDYHILEEKVLDADGIVLAAPVYAVAPVGQLKNFIDRFGPAHDRAALNKEQERRKKEGMEPLDARYFKDRPIAYISVGGAITQNWVSMGLPIMHLFGISLKMKSVGRLDAYDMGRTASPVLDEKLMARAAALGRSVAENLGKPLEEMTFAGDDGCCPVCHNNLLTFTGTTTVECPICGIKGQVTVDGDKMNVTFSEYEQNRARGTENGLIEHCEEIASMIPIAIKKLEENKDRLPKLLEKYEHFEETIANM</sequence>
<dbReference type="GO" id="GO:0016491">
    <property type="term" value="F:oxidoreductase activity"/>
    <property type="evidence" value="ECO:0007669"/>
    <property type="project" value="InterPro"/>
</dbReference>
<evidence type="ECO:0000259" key="3">
    <source>
        <dbReference type="Pfam" id="PF03358"/>
    </source>
</evidence>
<dbReference type="Proteomes" id="UP000543642">
    <property type="component" value="Unassembled WGS sequence"/>
</dbReference>
<dbReference type="InterPro" id="IPR029039">
    <property type="entry name" value="Flavoprotein-like_sf"/>
</dbReference>
<dbReference type="Gene3D" id="3.40.50.360">
    <property type="match status" value="1"/>
</dbReference>
<dbReference type="SUPFAM" id="SSF52218">
    <property type="entry name" value="Flavoproteins"/>
    <property type="match status" value="1"/>
</dbReference>
<dbReference type="Pfam" id="PF03358">
    <property type="entry name" value="FMN_red"/>
    <property type="match status" value="1"/>
</dbReference>
<gene>
    <name evidence="4" type="ORF">HNP82_001048</name>
</gene>
<dbReference type="EMBL" id="JACHFW010000003">
    <property type="protein sequence ID" value="MBB5263943.1"/>
    <property type="molecule type" value="Genomic_DNA"/>
</dbReference>
<keyword evidence="2" id="KW-0288">FMN</keyword>
<dbReference type="RefSeq" id="WP_183772221.1">
    <property type="nucleotide sequence ID" value="NZ_CAWVEG010000019.1"/>
</dbReference>
<dbReference type="InterPro" id="IPR005025">
    <property type="entry name" value="FMN_Rdtase-like_dom"/>
</dbReference>
<dbReference type="AlphaFoldDB" id="A0A7W8H9I0"/>